<name>A0A918BY44_9DEIO</name>
<dbReference type="InterPro" id="IPR050275">
    <property type="entry name" value="PGM_Phosphatase"/>
</dbReference>
<dbReference type="GO" id="GO:0016791">
    <property type="term" value="F:phosphatase activity"/>
    <property type="evidence" value="ECO:0007669"/>
    <property type="project" value="TreeGrafter"/>
</dbReference>
<dbReference type="SUPFAM" id="SSF53254">
    <property type="entry name" value="Phosphoglycerate mutase-like"/>
    <property type="match status" value="1"/>
</dbReference>
<dbReference type="PANTHER" id="PTHR48100:SF1">
    <property type="entry name" value="HISTIDINE PHOSPHATASE FAMILY PROTEIN-RELATED"/>
    <property type="match status" value="1"/>
</dbReference>
<organism evidence="1 2">
    <name type="scientific">Deinococcus ruber</name>
    <dbReference type="NCBI Taxonomy" id="1848197"/>
    <lineage>
        <taxon>Bacteria</taxon>
        <taxon>Thermotogati</taxon>
        <taxon>Deinococcota</taxon>
        <taxon>Deinococci</taxon>
        <taxon>Deinococcales</taxon>
        <taxon>Deinococcaceae</taxon>
        <taxon>Deinococcus</taxon>
    </lineage>
</organism>
<protein>
    <submittedName>
        <fullName evidence="1">Alpha-ribazole-5'-phosphate phosphatase</fullName>
    </submittedName>
</protein>
<dbReference type="SMART" id="SM00855">
    <property type="entry name" value="PGAM"/>
    <property type="match status" value="1"/>
</dbReference>
<comment type="caution">
    <text evidence="1">The sequence shown here is derived from an EMBL/GenBank/DDBJ whole genome shotgun (WGS) entry which is preliminary data.</text>
</comment>
<gene>
    <name evidence="1" type="primary">bluF</name>
    <name evidence="1" type="ORF">GCM10008957_08480</name>
</gene>
<keyword evidence="2" id="KW-1185">Reference proteome</keyword>
<dbReference type="Gene3D" id="3.40.50.1240">
    <property type="entry name" value="Phosphoglycerate mutase-like"/>
    <property type="match status" value="1"/>
</dbReference>
<dbReference type="RefSeq" id="WP_229775867.1">
    <property type="nucleotide sequence ID" value="NZ_BMQL01000003.1"/>
</dbReference>
<sequence>MGPLSVQPSGLLDLYLIRHAQTAPNAERRYPAAGEDAPLSEQGRRQAAALRLPLADVVYASPTLRAVQTAEGAGFAVDVQTAALLEAAFGSMHGRTWAELEAEYGAAPASWIRALSDPDSHAGPPGGESGAAFHGRVRVWLETLPDSGTVLAFSHLGTVLAALRLTVGLRAAELPPCSVAHLRHSGGAWWLVSLRPGPEPLR</sequence>
<dbReference type="EMBL" id="BMQL01000003">
    <property type="protein sequence ID" value="GGQ98430.1"/>
    <property type="molecule type" value="Genomic_DNA"/>
</dbReference>
<dbReference type="InterPro" id="IPR029033">
    <property type="entry name" value="His_PPase_superfam"/>
</dbReference>
<dbReference type="CDD" id="cd07067">
    <property type="entry name" value="HP_PGM_like"/>
    <property type="match status" value="1"/>
</dbReference>
<dbReference type="Proteomes" id="UP000603865">
    <property type="component" value="Unassembled WGS sequence"/>
</dbReference>
<reference evidence="1" key="2">
    <citation type="submission" date="2020-09" db="EMBL/GenBank/DDBJ databases">
        <authorList>
            <person name="Sun Q."/>
            <person name="Ohkuma M."/>
        </authorList>
    </citation>
    <scope>NUCLEOTIDE SEQUENCE</scope>
    <source>
        <strain evidence="1">JCM 31311</strain>
    </source>
</reference>
<dbReference type="Pfam" id="PF00300">
    <property type="entry name" value="His_Phos_1"/>
    <property type="match status" value="1"/>
</dbReference>
<reference evidence="1" key="1">
    <citation type="journal article" date="2014" name="Int. J. Syst. Evol. Microbiol.">
        <title>Complete genome sequence of Corynebacterium casei LMG S-19264T (=DSM 44701T), isolated from a smear-ripened cheese.</title>
        <authorList>
            <consortium name="US DOE Joint Genome Institute (JGI-PGF)"/>
            <person name="Walter F."/>
            <person name="Albersmeier A."/>
            <person name="Kalinowski J."/>
            <person name="Ruckert C."/>
        </authorList>
    </citation>
    <scope>NUCLEOTIDE SEQUENCE</scope>
    <source>
        <strain evidence="1">JCM 31311</strain>
    </source>
</reference>
<dbReference type="GO" id="GO:0005737">
    <property type="term" value="C:cytoplasm"/>
    <property type="evidence" value="ECO:0007669"/>
    <property type="project" value="TreeGrafter"/>
</dbReference>
<dbReference type="AlphaFoldDB" id="A0A918BY44"/>
<proteinExistence type="predicted"/>
<dbReference type="PANTHER" id="PTHR48100">
    <property type="entry name" value="BROAD-SPECIFICITY PHOSPHATASE YOR283W-RELATED"/>
    <property type="match status" value="1"/>
</dbReference>
<evidence type="ECO:0000313" key="2">
    <source>
        <dbReference type="Proteomes" id="UP000603865"/>
    </source>
</evidence>
<evidence type="ECO:0000313" key="1">
    <source>
        <dbReference type="EMBL" id="GGQ98430.1"/>
    </source>
</evidence>
<dbReference type="InterPro" id="IPR013078">
    <property type="entry name" value="His_Pase_superF_clade-1"/>
</dbReference>
<accession>A0A918BY44</accession>